<accession>A0AA48I0T3</accession>
<proteinExistence type="predicted"/>
<reference evidence="1" key="1">
    <citation type="submission" date="2023-01" db="EMBL/GenBank/DDBJ databases">
        <title>Complete genome sequence of Planctobacterium marinum strain Dej080120_11.</title>
        <authorList>
            <person name="Ueki S."/>
            <person name="Maruyama F."/>
        </authorList>
    </citation>
    <scope>NUCLEOTIDE SEQUENCE</scope>
    <source>
        <strain evidence="1">Dej080120_11</strain>
    </source>
</reference>
<name>A0AA48I0T3_9ALTE</name>
<organism evidence="1 2">
    <name type="scientific">Planctobacterium marinum</name>
    <dbReference type="NCBI Taxonomy" id="1631968"/>
    <lineage>
        <taxon>Bacteria</taxon>
        <taxon>Pseudomonadati</taxon>
        <taxon>Pseudomonadota</taxon>
        <taxon>Gammaproteobacteria</taxon>
        <taxon>Alteromonadales</taxon>
        <taxon>Alteromonadaceae</taxon>
        <taxon>Planctobacterium</taxon>
    </lineage>
</organism>
<dbReference type="AlphaFoldDB" id="A0AA48I0T3"/>
<keyword evidence="1" id="KW-0449">Lipoprotein</keyword>
<evidence type="ECO:0000313" key="2">
    <source>
        <dbReference type="Proteomes" id="UP001333710"/>
    </source>
</evidence>
<gene>
    <name evidence="1" type="ORF">MACH26_36760</name>
</gene>
<protein>
    <submittedName>
        <fullName evidence="1">YnbE family lipoprotein</fullName>
    </submittedName>
</protein>
<dbReference type="Proteomes" id="UP001333710">
    <property type="component" value="Chromosome"/>
</dbReference>
<dbReference type="KEGG" id="pmaw:MACH26_36760"/>
<dbReference type="InterPro" id="IPR025985">
    <property type="entry name" value="YnbE"/>
</dbReference>
<dbReference type="EMBL" id="AP027272">
    <property type="protein sequence ID" value="BDX08155.1"/>
    <property type="molecule type" value="Genomic_DNA"/>
</dbReference>
<keyword evidence="2" id="KW-1185">Reference proteome</keyword>
<sequence>MKGIATTGIALLAIVLTGCTHRVEVAAKEPITINLNVKIEHEIRVKLDKELDDVFSEDSELF</sequence>
<dbReference type="PROSITE" id="PS51257">
    <property type="entry name" value="PROKAR_LIPOPROTEIN"/>
    <property type="match status" value="1"/>
</dbReference>
<dbReference type="Pfam" id="PF13617">
    <property type="entry name" value="Lipoprotein_19"/>
    <property type="match status" value="1"/>
</dbReference>
<dbReference type="RefSeq" id="WP_338294234.1">
    <property type="nucleotide sequence ID" value="NZ_AP027272.1"/>
</dbReference>
<evidence type="ECO:0000313" key="1">
    <source>
        <dbReference type="EMBL" id="BDX08155.1"/>
    </source>
</evidence>